<name>A0A1G2D8I8_9BACT</name>
<evidence type="ECO:0000313" key="3">
    <source>
        <dbReference type="Proteomes" id="UP000177996"/>
    </source>
</evidence>
<feature type="transmembrane region" description="Helical" evidence="1">
    <location>
        <begin position="28"/>
        <end position="47"/>
    </location>
</feature>
<dbReference type="AlphaFoldDB" id="A0A1G2D8I8"/>
<evidence type="ECO:0000256" key="1">
    <source>
        <dbReference type="SAM" id="Phobius"/>
    </source>
</evidence>
<feature type="transmembrane region" description="Helical" evidence="1">
    <location>
        <begin position="67"/>
        <end position="89"/>
    </location>
</feature>
<keyword evidence="1" id="KW-0472">Membrane</keyword>
<protein>
    <submittedName>
        <fullName evidence="2">Uncharacterized protein</fullName>
    </submittedName>
</protein>
<comment type="caution">
    <text evidence="2">The sequence shown here is derived from an EMBL/GenBank/DDBJ whole genome shotgun (WGS) entry which is preliminary data.</text>
</comment>
<evidence type="ECO:0000313" key="2">
    <source>
        <dbReference type="EMBL" id="OGZ09260.1"/>
    </source>
</evidence>
<dbReference type="Proteomes" id="UP000177996">
    <property type="component" value="Unassembled WGS sequence"/>
</dbReference>
<gene>
    <name evidence="2" type="ORF">A3D65_05850</name>
</gene>
<sequence>MGICRNKDVATEKEHFFRQLDQLGRIQALTFFSALFWTITLLFAAFGENGFILFECWKGALEGPNRLVWIIVGLLFGIPMMVSPIIAYFRWMQLDKKFRQAVIKANGISGFFW</sequence>
<proteinExistence type="predicted"/>
<organism evidence="2 3">
    <name type="scientific">Candidatus Lloydbacteria bacterium RIFCSPHIGHO2_02_FULL_50_13</name>
    <dbReference type="NCBI Taxonomy" id="1798661"/>
    <lineage>
        <taxon>Bacteria</taxon>
        <taxon>Candidatus Lloydiibacteriota</taxon>
    </lineage>
</organism>
<accession>A0A1G2D8I8</accession>
<reference evidence="2 3" key="1">
    <citation type="journal article" date="2016" name="Nat. Commun.">
        <title>Thousands of microbial genomes shed light on interconnected biogeochemical processes in an aquifer system.</title>
        <authorList>
            <person name="Anantharaman K."/>
            <person name="Brown C.T."/>
            <person name="Hug L.A."/>
            <person name="Sharon I."/>
            <person name="Castelle C.J."/>
            <person name="Probst A.J."/>
            <person name="Thomas B.C."/>
            <person name="Singh A."/>
            <person name="Wilkins M.J."/>
            <person name="Karaoz U."/>
            <person name="Brodie E.L."/>
            <person name="Williams K.H."/>
            <person name="Hubbard S.S."/>
            <person name="Banfield J.F."/>
        </authorList>
    </citation>
    <scope>NUCLEOTIDE SEQUENCE [LARGE SCALE GENOMIC DNA]</scope>
</reference>
<keyword evidence="1" id="KW-1133">Transmembrane helix</keyword>
<keyword evidence="1" id="KW-0812">Transmembrane</keyword>
<dbReference type="EMBL" id="MHLL01000022">
    <property type="protein sequence ID" value="OGZ09260.1"/>
    <property type="molecule type" value="Genomic_DNA"/>
</dbReference>